<proteinExistence type="inferred from homology"/>
<feature type="transmembrane region" description="Helical" evidence="8">
    <location>
        <begin position="59"/>
        <end position="78"/>
    </location>
</feature>
<comment type="similarity">
    <text evidence="2">Belongs to the EccE family.</text>
</comment>
<feature type="region of interest" description="Disordered" evidence="7">
    <location>
        <begin position="1"/>
        <end position="51"/>
    </location>
</feature>
<evidence type="ECO:0000256" key="7">
    <source>
        <dbReference type="SAM" id="MobiDB-lite"/>
    </source>
</evidence>
<evidence type="ECO:0000256" key="2">
    <source>
        <dbReference type="ARBA" id="ARBA00007759"/>
    </source>
</evidence>
<evidence type="ECO:0000256" key="1">
    <source>
        <dbReference type="ARBA" id="ARBA00004236"/>
    </source>
</evidence>
<protein>
    <submittedName>
        <fullName evidence="10">Type VII secretion protein EccE</fullName>
    </submittedName>
</protein>
<evidence type="ECO:0000256" key="5">
    <source>
        <dbReference type="ARBA" id="ARBA00022989"/>
    </source>
</evidence>
<dbReference type="InterPro" id="IPR021368">
    <property type="entry name" value="T7SS_EccE"/>
</dbReference>
<keyword evidence="4 8" id="KW-0812">Transmembrane</keyword>
<feature type="transmembrane region" description="Helical" evidence="8">
    <location>
        <begin position="84"/>
        <end position="101"/>
    </location>
</feature>
<accession>A0ABT1PE78</accession>
<sequence>MASATTTRTEGQPPSGTRSRGTAHAAGAPLPGGGTRGGTGPQSGAVLRPHPQSGRIGPFGVRQLVLIEVAAALLLAAWVTDPLLLAPAGVLAAALVVLAVVRRHRRPAPEWLAAALALRARRRRAGEAVPPGTDPGFAPAVECDPSLRTYSYTARERRTVGMVGDGTFLTAVLQVQAADIPLRPLRTARPLPLELLHDALEVDAIRLESVQVVQHTQPAPAPHLPEQAVAARSYAALQAQSGAPAVRLTWVALKLDPQLCPEAVRARGGGIGGARRALLRATDQLASRLAGAGFQATPLDEAGLINAVATSSCVNPLANAQAGRSDTPARRTAETARAWRCDDRWHTTYWIGRWPQLGPGGTPAPNLVALLTSMPALASTFSLTVSRGAAGAPAVAAYVRVTGRSDTELASARRQLERAARGVKVDLVRLDREQLPGVLATLPLGGAR</sequence>
<evidence type="ECO:0000256" key="6">
    <source>
        <dbReference type="ARBA" id="ARBA00023136"/>
    </source>
</evidence>
<evidence type="ECO:0000256" key="4">
    <source>
        <dbReference type="ARBA" id="ARBA00022692"/>
    </source>
</evidence>
<gene>
    <name evidence="10" type="primary">eccE</name>
    <name evidence="10" type="ORF">NON19_17000</name>
</gene>
<dbReference type="EMBL" id="JANFNH010000018">
    <property type="protein sequence ID" value="MCQ4043672.1"/>
    <property type="molecule type" value="Genomic_DNA"/>
</dbReference>
<evidence type="ECO:0000256" key="8">
    <source>
        <dbReference type="SAM" id="Phobius"/>
    </source>
</evidence>
<comment type="subcellular location">
    <subcellularLocation>
        <location evidence="1">Cell membrane</location>
    </subcellularLocation>
</comment>
<dbReference type="RefSeq" id="WP_255928994.1">
    <property type="nucleotide sequence ID" value="NZ_JANFNH010000018.1"/>
</dbReference>
<evidence type="ECO:0000259" key="9">
    <source>
        <dbReference type="Pfam" id="PF11203"/>
    </source>
</evidence>
<dbReference type="Proteomes" id="UP001206206">
    <property type="component" value="Unassembled WGS sequence"/>
</dbReference>
<feature type="compositionally biased region" description="Polar residues" evidence="7">
    <location>
        <begin position="1"/>
        <end position="20"/>
    </location>
</feature>
<dbReference type="Pfam" id="PF11203">
    <property type="entry name" value="EccE"/>
    <property type="match status" value="1"/>
</dbReference>
<feature type="domain" description="Type VII secretion system protein EccE" evidence="9">
    <location>
        <begin position="243"/>
        <end position="351"/>
    </location>
</feature>
<organism evidence="10 11">
    <name type="scientific">Streptantibioticus rubrisoli</name>
    <dbReference type="NCBI Taxonomy" id="1387313"/>
    <lineage>
        <taxon>Bacteria</taxon>
        <taxon>Bacillati</taxon>
        <taxon>Actinomycetota</taxon>
        <taxon>Actinomycetes</taxon>
        <taxon>Kitasatosporales</taxon>
        <taxon>Streptomycetaceae</taxon>
        <taxon>Streptantibioticus</taxon>
    </lineage>
</organism>
<feature type="compositionally biased region" description="Gly residues" evidence="7">
    <location>
        <begin position="30"/>
        <end position="41"/>
    </location>
</feature>
<keyword evidence="5 8" id="KW-1133">Transmembrane helix</keyword>
<dbReference type="NCBIfam" id="TIGR03923">
    <property type="entry name" value="T7SS_EccE"/>
    <property type="match status" value="1"/>
</dbReference>
<evidence type="ECO:0000313" key="11">
    <source>
        <dbReference type="Proteomes" id="UP001206206"/>
    </source>
</evidence>
<keyword evidence="6 8" id="KW-0472">Membrane</keyword>
<comment type="caution">
    <text evidence="10">The sequence shown here is derived from an EMBL/GenBank/DDBJ whole genome shotgun (WGS) entry which is preliminary data.</text>
</comment>
<keyword evidence="3" id="KW-1003">Cell membrane</keyword>
<dbReference type="InterPro" id="IPR050051">
    <property type="entry name" value="EccE_dom"/>
</dbReference>
<evidence type="ECO:0000313" key="10">
    <source>
        <dbReference type="EMBL" id="MCQ4043672.1"/>
    </source>
</evidence>
<evidence type="ECO:0000256" key="3">
    <source>
        <dbReference type="ARBA" id="ARBA00022475"/>
    </source>
</evidence>
<name>A0ABT1PE78_9ACTN</name>
<reference evidence="10 11" key="1">
    <citation type="submission" date="2022-06" db="EMBL/GenBank/DDBJ databases">
        <title>Draft genome sequence of type strain Streptomyces rubrisoli DSM 42083.</title>
        <authorList>
            <person name="Duangmal K."/>
            <person name="Klaysubun C."/>
        </authorList>
    </citation>
    <scope>NUCLEOTIDE SEQUENCE [LARGE SCALE GENOMIC DNA]</scope>
    <source>
        <strain evidence="10 11">DSM 42083</strain>
    </source>
</reference>
<keyword evidence="11" id="KW-1185">Reference proteome</keyword>